<organism evidence="3 4">
    <name type="scientific">Fasciola hepatica</name>
    <name type="common">Liver fluke</name>
    <dbReference type="NCBI Taxonomy" id="6192"/>
    <lineage>
        <taxon>Eukaryota</taxon>
        <taxon>Metazoa</taxon>
        <taxon>Spiralia</taxon>
        <taxon>Lophotrochozoa</taxon>
        <taxon>Platyhelminthes</taxon>
        <taxon>Trematoda</taxon>
        <taxon>Digenea</taxon>
        <taxon>Plagiorchiida</taxon>
        <taxon>Echinostomata</taxon>
        <taxon>Echinostomatoidea</taxon>
        <taxon>Fasciolidae</taxon>
        <taxon>Fasciola</taxon>
    </lineage>
</organism>
<accession>A0A4E0RKV7</accession>
<feature type="coiled-coil region" evidence="1">
    <location>
        <begin position="47"/>
        <end position="97"/>
    </location>
</feature>
<evidence type="ECO:0000313" key="3">
    <source>
        <dbReference type="EMBL" id="THD26534.1"/>
    </source>
</evidence>
<keyword evidence="4" id="KW-1185">Reference proteome</keyword>
<sequence length="769" mass="87187">MLVDGSFLAVKSKIDRLIVTLSDALEDVDSIDPIRPGKQCINDLNLLKNTHLQLKELRADVLSWEQKMNITIGESQLERLRNVNEALLKKLQTTVRELCIRETQLRKMGTLRALGHWEKLFVRLQDTVGHGRNWRLFVGRFKNQMKNDPRKYIEELRIAVGAPPCEGPKQVFPRIPAGTIGTAAGTHSLKVKTDKIQDNESNGKHPKPDRTKRSTQKDEFTQTVLISADPVEKETAHKASEFSKKLTTELGMQTTDILKNDLITAVLHYPENVTKPTRRKSSMKSSSETGRTNEVSKSYVYIVHFRGRTFRTEPLLPPQKQRCPSKELRFEDTSLISERPDQTELVQQSDHNPEVRTSQLRFTCPPGQYDTRLEIELQDAQSAIPLGKAILDELLTSEPNNGTMKEPRVCHLPIIRYEPTKADNGTKSDALQLTVELHWSERETDSVMDQSVGTEVLEDVPARRSPHSPGKFFSFCECQSVSILPEEIQTIMVKNEHQQTEQDEQKNVVELLTESNELKNNRKHTPGIKECDRLPCLTTESSAYYLQDRPMSAALDPIPSGLDSTVDEPANASSIRKITSEKAVQTKRKERVFCSMCGRSEKPKRSEASTQDVPNVDLDRMALPEDRNSLRSRQNSIESALYYTRNNHVESVQRTNTQPCHSLSKNNLVECFKQREAIRIEQELAVRSRLHLSNTLVTNDANLLADASEFCMPAIFKPITNASGTKYNPRAYQYFHPPGIKLPRITQPPSMLNLPSVNSVSFYCLSAKK</sequence>
<dbReference type="AlphaFoldDB" id="A0A4E0RKV7"/>
<reference evidence="3" key="1">
    <citation type="submission" date="2019-03" db="EMBL/GenBank/DDBJ databases">
        <title>Improved annotation for the trematode Fasciola hepatica.</title>
        <authorList>
            <person name="Choi Y.-J."/>
            <person name="Martin J."/>
            <person name="Mitreva M."/>
        </authorList>
    </citation>
    <scope>NUCLEOTIDE SEQUENCE [LARGE SCALE GENOMIC DNA]</scope>
</reference>
<feature type="region of interest" description="Disordered" evidence="2">
    <location>
        <begin position="274"/>
        <end position="293"/>
    </location>
</feature>
<evidence type="ECO:0000256" key="2">
    <source>
        <dbReference type="SAM" id="MobiDB-lite"/>
    </source>
</evidence>
<gene>
    <name evidence="3" type="ORF">D915_002469</name>
</gene>
<proteinExistence type="predicted"/>
<evidence type="ECO:0000256" key="1">
    <source>
        <dbReference type="SAM" id="Coils"/>
    </source>
</evidence>
<evidence type="ECO:0000313" key="4">
    <source>
        <dbReference type="Proteomes" id="UP000230066"/>
    </source>
</evidence>
<name>A0A4E0RKV7_FASHE</name>
<feature type="region of interest" description="Disordered" evidence="2">
    <location>
        <begin position="183"/>
        <end position="221"/>
    </location>
</feature>
<dbReference type="Proteomes" id="UP000230066">
    <property type="component" value="Unassembled WGS sequence"/>
</dbReference>
<keyword evidence="1" id="KW-0175">Coiled coil</keyword>
<comment type="caution">
    <text evidence="3">The sequence shown here is derived from an EMBL/GenBank/DDBJ whole genome shotgun (WGS) entry which is preliminary data.</text>
</comment>
<protein>
    <submittedName>
        <fullName evidence="3">Uncharacterized protein</fullName>
    </submittedName>
</protein>
<feature type="compositionally biased region" description="Basic and acidic residues" evidence="2">
    <location>
        <begin position="191"/>
        <end position="220"/>
    </location>
</feature>
<feature type="compositionally biased region" description="Polar residues" evidence="2">
    <location>
        <begin position="283"/>
        <end position="293"/>
    </location>
</feature>
<dbReference type="EMBL" id="JXXN02000711">
    <property type="protein sequence ID" value="THD26534.1"/>
    <property type="molecule type" value="Genomic_DNA"/>
</dbReference>